<name>A0A381QV13_9ZZZZ</name>
<proteinExistence type="predicted"/>
<protein>
    <recommendedName>
        <fullName evidence="2">DUF5723 domain-containing protein</fullName>
    </recommendedName>
</protein>
<accession>A0A381QV13</accession>
<organism evidence="1">
    <name type="scientific">marine metagenome</name>
    <dbReference type="NCBI Taxonomy" id="408172"/>
    <lineage>
        <taxon>unclassified sequences</taxon>
        <taxon>metagenomes</taxon>
        <taxon>ecological metagenomes</taxon>
    </lineage>
</organism>
<evidence type="ECO:0008006" key="2">
    <source>
        <dbReference type="Google" id="ProtNLM"/>
    </source>
</evidence>
<dbReference type="AlphaFoldDB" id="A0A381QV13"/>
<gene>
    <name evidence="1" type="ORF">METZ01_LOCUS34481</name>
</gene>
<reference evidence="1" key="1">
    <citation type="submission" date="2018-05" db="EMBL/GenBank/DDBJ databases">
        <authorList>
            <person name="Lanie J.A."/>
            <person name="Ng W.-L."/>
            <person name="Kazmierczak K.M."/>
            <person name="Andrzejewski T.M."/>
            <person name="Davidsen T.M."/>
            <person name="Wayne K.J."/>
            <person name="Tettelin H."/>
            <person name="Glass J.I."/>
            <person name="Rusch D."/>
            <person name="Podicherti R."/>
            <person name="Tsui H.-C.T."/>
            <person name="Winkler M.E."/>
        </authorList>
    </citation>
    <scope>NUCLEOTIDE SEQUENCE</scope>
</reference>
<dbReference type="EMBL" id="UINC01001475">
    <property type="protein sequence ID" value="SUZ81627.1"/>
    <property type="molecule type" value="Genomic_DNA"/>
</dbReference>
<evidence type="ECO:0000313" key="1">
    <source>
        <dbReference type="EMBL" id="SUZ81627.1"/>
    </source>
</evidence>
<sequence>MYGWGLSFRPGKEDTPSNWIVNFNSGRLYSHDQVRVSALQVNVERKLNLKKFPIHLGIGMNILNANPYLQFEDSYMEKVEIQTNFINVGSSTTFFGMQLIPQIWLAPEYSMVSLTIVGEL</sequence>